<dbReference type="EMBL" id="NIQC01000023">
    <property type="protein sequence ID" value="OWZ83229.1"/>
    <property type="molecule type" value="Genomic_DNA"/>
</dbReference>
<evidence type="ECO:0000313" key="6">
    <source>
        <dbReference type="Proteomes" id="UP000214588"/>
    </source>
</evidence>
<reference evidence="5 6" key="1">
    <citation type="submission" date="2017-06" db="EMBL/GenBank/DDBJ databases">
        <title>Draft Genome Sequence of Natranaerobius trueperi halophilic, alkalithermophilic bacteria from soda lakes.</title>
        <authorList>
            <person name="Zhao B."/>
        </authorList>
    </citation>
    <scope>NUCLEOTIDE SEQUENCE [LARGE SCALE GENOMIC DNA]</scope>
    <source>
        <strain evidence="5 6">DSM 18760</strain>
    </source>
</reference>
<name>A0A226BYF6_9FIRM</name>
<keyword evidence="6" id="KW-1185">Reference proteome</keyword>
<dbReference type="Pfam" id="PF00534">
    <property type="entry name" value="Glycos_transf_1"/>
    <property type="match status" value="1"/>
</dbReference>
<evidence type="ECO:0000259" key="4">
    <source>
        <dbReference type="Pfam" id="PF13439"/>
    </source>
</evidence>
<proteinExistence type="predicted"/>
<dbReference type="PANTHER" id="PTHR12526">
    <property type="entry name" value="GLYCOSYLTRANSFERASE"/>
    <property type="match status" value="1"/>
</dbReference>
<feature type="domain" description="Glycosyltransferase subfamily 4-like N-terminal" evidence="4">
    <location>
        <begin position="27"/>
        <end position="158"/>
    </location>
</feature>
<gene>
    <name evidence="5" type="ORF">CDO51_09620</name>
</gene>
<dbReference type="GO" id="GO:0016757">
    <property type="term" value="F:glycosyltransferase activity"/>
    <property type="evidence" value="ECO:0007669"/>
    <property type="project" value="UniProtKB-KW"/>
</dbReference>
<dbReference type="AlphaFoldDB" id="A0A226BYF6"/>
<feature type="domain" description="Glycosyl transferase family 1" evidence="3">
    <location>
        <begin position="181"/>
        <end position="353"/>
    </location>
</feature>
<keyword evidence="2 5" id="KW-0808">Transferase</keyword>
<comment type="caution">
    <text evidence="5">The sequence shown here is derived from an EMBL/GenBank/DDBJ whole genome shotgun (WGS) entry which is preliminary data.</text>
</comment>
<dbReference type="InterPro" id="IPR028098">
    <property type="entry name" value="Glyco_trans_4-like_N"/>
</dbReference>
<dbReference type="Proteomes" id="UP000214588">
    <property type="component" value="Unassembled WGS sequence"/>
</dbReference>
<dbReference type="SUPFAM" id="SSF53756">
    <property type="entry name" value="UDP-Glycosyltransferase/glycogen phosphorylase"/>
    <property type="match status" value="1"/>
</dbReference>
<dbReference type="Pfam" id="PF13439">
    <property type="entry name" value="Glyco_transf_4"/>
    <property type="match status" value="1"/>
</dbReference>
<dbReference type="Gene3D" id="3.40.50.2000">
    <property type="entry name" value="Glycogen Phosphorylase B"/>
    <property type="match status" value="2"/>
</dbReference>
<evidence type="ECO:0000256" key="1">
    <source>
        <dbReference type="ARBA" id="ARBA00022676"/>
    </source>
</evidence>
<dbReference type="PANTHER" id="PTHR12526:SF629">
    <property type="entry name" value="TEICHURONIC ACID BIOSYNTHESIS GLYCOSYLTRANSFERASE TUAH-RELATED"/>
    <property type="match status" value="1"/>
</dbReference>
<accession>A0A226BYF6</accession>
<evidence type="ECO:0000256" key="2">
    <source>
        <dbReference type="ARBA" id="ARBA00022679"/>
    </source>
</evidence>
<evidence type="ECO:0000313" key="5">
    <source>
        <dbReference type="EMBL" id="OWZ83229.1"/>
    </source>
</evidence>
<keyword evidence="1" id="KW-0328">Glycosyltransferase</keyword>
<protein>
    <submittedName>
        <fullName evidence="5">Glycosyl transferase</fullName>
    </submittedName>
</protein>
<sequence length="379" mass="44741">MILTKPLKIIHISTVHHPLDTRILYKQCFSLANEGYEVHLIVQSHQDLQNINLPDNLYIWKLNVPKNRFYRVIFTVWEAYKIAKKIDGDIYHLHDPEILTISTLLKKNNGQVVFDVHEDYETSIKQKKYLSKPLRLLLAKIYKRIEKILTKSCHLVLAEKYYKEKFPKSKTVLNYPIVNDNEKIRTNKQKKERSNWLIYTGNVTEARGALYHAKIPKYLNSRVGVYFVGYCSETIAKKIYERSEIGIEINGVGHYVPRDEMDKIYNNNNWLAGVAIFPWTEHYYKKELTKFFEYMLHEIPIICSNFKVWKDFVESYNCGIAVDPEDDQDQKAAIEYLMNNPEEAKQMGVNGRKAVLEELNWENEFEKLKELYSNILNES</sequence>
<dbReference type="OrthoDB" id="9816564at2"/>
<dbReference type="InterPro" id="IPR001296">
    <property type="entry name" value="Glyco_trans_1"/>
</dbReference>
<organism evidence="5 6">
    <name type="scientific">Natranaerobius trueperi</name>
    <dbReference type="NCBI Taxonomy" id="759412"/>
    <lineage>
        <taxon>Bacteria</taxon>
        <taxon>Bacillati</taxon>
        <taxon>Bacillota</taxon>
        <taxon>Clostridia</taxon>
        <taxon>Natranaerobiales</taxon>
        <taxon>Natranaerobiaceae</taxon>
        <taxon>Natranaerobius</taxon>
    </lineage>
</organism>
<evidence type="ECO:0000259" key="3">
    <source>
        <dbReference type="Pfam" id="PF00534"/>
    </source>
</evidence>